<name>A0A8S5V7F3_9CAUD</name>
<proteinExistence type="predicted"/>
<evidence type="ECO:0000313" key="1">
    <source>
        <dbReference type="EMBL" id="DAG02689.1"/>
    </source>
</evidence>
<sequence length="36" mass="4207">MRLRSSSGRFGLGLRVRKSPSMIWQNLASQWPSERM</sequence>
<dbReference type="EMBL" id="BK016213">
    <property type="protein sequence ID" value="DAG02689.1"/>
    <property type="molecule type" value="Genomic_DNA"/>
</dbReference>
<reference evidence="1" key="1">
    <citation type="journal article" date="2021" name="Proc. Natl. Acad. Sci. U.S.A.">
        <title>A Catalog of Tens of Thousands of Viruses from Human Metagenomes Reveals Hidden Associations with Chronic Diseases.</title>
        <authorList>
            <person name="Tisza M.J."/>
            <person name="Buck C.B."/>
        </authorList>
    </citation>
    <scope>NUCLEOTIDE SEQUENCE</scope>
    <source>
        <strain evidence="1">CtCpP1</strain>
    </source>
</reference>
<accession>A0A8S5V7F3</accession>
<protein>
    <submittedName>
        <fullName evidence="1">Uncharacterized protein</fullName>
    </submittedName>
</protein>
<organism evidence="1">
    <name type="scientific">Myoviridae sp. ctCpP1</name>
    <dbReference type="NCBI Taxonomy" id="2825054"/>
    <lineage>
        <taxon>Viruses</taxon>
        <taxon>Duplodnaviria</taxon>
        <taxon>Heunggongvirae</taxon>
        <taxon>Uroviricota</taxon>
        <taxon>Caudoviricetes</taxon>
    </lineage>
</organism>